<accession>A0AAD1R3M7</accession>
<feature type="domain" description="TIR" evidence="14">
    <location>
        <begin position="70"/>
        <end position="219"/>
    </location>
</feature>
<evidence type="ECO:0000313" key="15">
    <source>
        <dbReference type="EMBL" id="CAH2223266.1"/>
    </source>
</evidence>
<evidence type="ECO:0000256" key="13">
    <source>
        <dbReference type="SAM" id="Phobius"/>
    </source>
</evidence>
<keyword evidence="16" id="KW-1185">Reference proteome</keyword>
<keyword evidence="11" id="KW-0325">Glycoprotein</keyword>
<keyword evidence="10 15" id="KW-0675">Receptor</keyword>
<dbReference type="GO" id="GO:0002113">
    <property type="term" value="F:interleukin-33 binding"/>
    <property type="evidence" value="ECO:0007669"/>
    <property type="project" value="TreeGrafter"/>
</dbReference>
<keyword evidence="9" id="KW-1015">Disulfide bond</keyword>
<comment type="similarity">
    <text evidence="2">Belongs to the interleukin-1 receptor family.</text>
</comment>
<evidence type="ECO:0000313" key="16">
    <source>
        <dbReference type="Proteomes" id="UP001295444"/>
    </source>
</evidence>
<dbReference type="SUPFAM" id="SSF52200">
    <property type="entry name" value="Toll/Interleukin receptor TIR domain"/>
    <property type="match status" value="1"/>
</dbReference>
<dbReference type="PROSITE" id="PS50104">
    <property type="entry name" value="TIR"/>
    <property type="match status" value="1"/>
</dbReference>
<dbReference type="EMBL" id="OW240912">
    <property type="protein sequence ID" value="CAH2223266.1"/>
    <property type="molecule type" value="Genomic_DNA"/>
</dbReference>
<protein>
    <submittedName>
        <fullName evidence="15">Interleukin-1 receptor-like 1</fullName>
    </submittedName>
</protein>
<evidence type="ECO:0000256" key="5">
    <source>
        <dbReference type="ARBA" id="ARBA00022737"/>
    </source>
</evidence>
<keyword evidence="8 13" id="KW-0472">Membrane</keyword>
<keyword evidence="4" id="KW-0732">Signal</keyword>
<dbReference type="Pfam" id="PF01582">
    <property type="entry name" value="TIR"/>
    <property type="match status" value="1"/>
</dbReference>
<dbReference type="GO" id="GO:0016020">
    <property type="term" value="C:membrane"/>
    <property type="evidence" value="ECO:0007669"/>
    <property type="project" value="UniProtKB-SubCell"/>
</dbReference>
<evidence type="ECO:0000256" key="6">
    <source>
        <dbReference type="ARBA" id="ARBA00022801"/>
    </source>
</evidence>
<dbReference type="Proteomes" id="UP001295444">
    <property type="component" value="Chromosome 01"/>
</dbReference>
<organism evidence="15 16">
    <name type="scientific">Pelobates cultripes</name>
    <name type="common">Western spadefoot toad</name>
    <dbReference type="NCBI Taxonomy" id="61616"/>
    <lineage>
        <taxon>Eukaryota</taxon>
        <taxon>Metazoa</taxon>
        <taxon>Chordata</taxon>
        <taxon>Craniata</taxon>
        <taxon>Vertebrata</taxon>
        <taxon>Euteleostomi</taxon>
        <taxon>Amphibia</taxon>
        <taxon>Batrachia</taxon>
        <taxon>Anura</taxon>
        <taxon>Pelobatoidea</taxon>
        <taxon>Pelobatidae</taxon>
        <taxon>Pelobates</taxon>
    </lineage>
</organism>
<keyword evidence="7 13" id="KW-1133">Transmembrane helix</keyword>
<keyword evidence="3 13" id="KW-0812">Transmembrane</keyword>
<proteinExistence type="inferred from homology"/>
<dbReference type="GO" id="GO:0007165">
    <property type="term" value="P:signal transduction"/>
    <property type="evidence" value="ECO:0007669"/>
    <property type="project" value="InterPro"/>
</dbReference>
<dbReference type="FunFam" id="3.40.50.10140:FF:000002">
    <property type="entry name" value="Interleukin 1 receptor accessory protein"/>
    <property type="match status" value="1"/>
</dbReference>
<evidence type="ECO:0000256" key="3">
    <source>
        <dbReference type="ARBA" id="ARBA00022692"/>
    </source>
</evidence>
<keyword evidence="6" id="KW-0378">Hydrolase</keyword>
<keyword evidence="5" id="KW-0677">Repeat</keyword>
<dbReference type="AlphaFoldDB" id="A0AAD1R3M7"/>
<dbReference type="Gene3D" id="3.40.50.10140">
    <property type="entry name" value="Toll/interleukin-1 receptor homology (TIR) domain"/>
    <property type="match status" value="1"/>
</dbReference>
<gene>
    <name evidence="15" type="ORF">PECUL_23A031687</name>
</gene>
<evidence type="ECO:0000256" key="7">
    <source>
        <dbReference type="ARBA" id="ARBA00022989"/>
    </source>
</evidence>
<reference evidence="15" key="1">
    <citation type="submission" date="2022-03" db="EMBL/GenBank/DDBJ databases">
        <authorList>
            <person name="Alioto T."/>
            <person name="Alioto T."/>
            <person name="Gomez Garrido J."/>
        </authorList>
    </citation>
    <scope>NUCLEOTIDE SEQUENCE</scope>
</reference>
<name>A0AAD1R3M7_PELCU</name>
<evidence type="ECO:0000256" key="4">
    <source>
        <dbReference type="ARBA" id="ARBA00022729"/>
    </source>
</evidence>
<evidence type="ECO:0000259" key="14">
    <source>
        <dbReference type="PROSITE" id="PS50104"/>
    </source>
</evidence>
<evidence type="ECO:0000256" key="8">
    <source>
        <dbReference type="ARBA" id="ARBA00023136"/>
    </source>
</evidence>
<dbReference type="InterPro" id="IPR015621">
    <property type="entry name" value="IL-1_rcpt_fam"/>
</dbReference>
<dbReference type="GO" id="GO:0016787">
    <property type="term" value="F:hydrolase activity"/>
    <property type="evidence" value="ECO:0007669"/>
    <property type="project" value="UniProtKB-KW"/>
</dbReference>
<keyword evidence="12" id="KW-0393">Immunoglobulin domain</keyword>
<dbReference type="SMART" id="SM00255">
    <property type="entry name" value="TIR"/>
    <property type="match status" value="1"/>
</dbReference>
<dbReference type="PANTHER" id="PTHR11890:SF7">
    <property type="entry name" value="INTERLEUKIN-1 RECEPTOR-LIKE 1"/>
    <property type="match status" value="1"/>
</dbReference>
<dbReference type="InterPro" id="IPR000157">
    <property type="entry name" value="TIR_dom"/>
</dbReference>
<dbReference type="InterPro" id="IPR035897">
    <property type="entry name" value="Toll_tir_struct_dom_sf"/>
</dbReference>
<evidence type="ECO:0000256" key="9">
    <source>
        <dbReference type="ARBA" id="ARBA00023157"/>
    </source>
</evidence>
<comment type="subcellular location">
    <subcellularLocation>
        <location evidence="1">Membrane</location>
        <topology evidence="1">Single-pass type I membrane protein</topology>
    </subcellularLocation>
</comment>
<evidence type="ECO:0000256" key="10">
    <source>
        <dbReference type="ARBA" id="ARBA00023170"/>
    </source>
</evidence>
<dbReference type="PANTHER" id="PTHR11890">
    <property type="entry name" value="INTERLEUKIN-1 RECEPTOR FAMILY MEMBER"/>
    <property type="match status" value="1"/>
</dbReference>
<evidence type="ECO:0000256" key="11">
    <source>
        <dbReference type="ARBA" id="ARBA00023180"/>
    </source>
</evidence>
<evidence type="ECO:0000256" key="1">
    <source>
        <dbReference type="ARBA" id="ARBA00004479"/>
    </source>
</evidence>
<evidence type="ECO:0000256" key="2">
    <source>
        <dbReference type="ARBA" id="ARBA00009752"/>
    </source>
</evidence>
<feature type="transmembrane region" description="Helical" evidence="13">
    <location>
        <begin position="23"/>
        <end position="48"/>
    </location>
</feature>
<evidence type="ECO:0000256" key="12">
    <source>
        <dbReference type="ARBA" id="ARBA00023319"/>
    </source>
</evidence>
<sequence length="220" mass="25763">MVYLTCVTCEVDRNQQCRSVKNYATHCIALFIVFFFLSGAMYFLYFHYQVDAVLLYRKIFAKSRSREDGKTYDAYVIYPTHCQSKHEETEYFVNHILIDVLENKCGYTLYVPGRNNVPGEDIASCAATNIEKSRRLIIILSTEMENIETLYEQRIGLHNALIKNNVKVIIITMGNIIDHTQMQESLRHVVRQKGTIKWDTSNKNLTPNCKFWKLVRYHMP</sequence>
<dbReference type="PRINTS" id="PR01537">
    <property type="entry name" value="INTRLKN1R1F"/>
</dbReference>